<evidence type="ECO:0000256" key="6">
    <source>
        <dbReference type="ARBA" id="ARBA00023163"/>
    </source>
</evidence>
<dbReference type="InterPro" id="IPR038593">
    <property type="entry name" value="RNA_pol_Rpb1_7_sf"/>
</dbReference>
<accession>A0A6C0B4X7</accession>
<dbReference type="PANTHER" id="PTHR19376:SF37">
    <property type="entry name" value="DNA-DIRECTED RNA POLYMERASE II SUBUNIT RPB1"/>
    <property type="match status" value="1"/>
</dbReference>
<dbReference type="InterPro" id="IPR044893">
    <property type="entry name" value="RNA_pol_Rpb1_clamp_domain"/>
</dbReference>
<name>A0A6C0B4X7_9ZZZZ</name>
<dbReference type="Pfam" id="PF05000">
    <property type="entry name" value="RNA_pol_Rpb1_4"/>
    <property type="match status" value="1"/>
</dbReference>
<dbReference type="GO" id="GO:0003899">
    <property type="term" value="F:DNA-directed RNA polymerase activity"/>
    <property type="evidence" value="ECO:0007669"/>
    <property type="project" value="UniProtKB-EC"/>
</dbReference>
<dbReference type="Gene3D" id="3.30.1360.140">
    <property type="match status" value="1"/>
</dbReference>
<dbReference type="SMART" id="SM00663">
    <property type="entry name" value="RPOLA_N"/>
    <property type="match status" value="1"/>
</dbReference>
<dbReference type="InterPro" id="IPR007075">
    <property type="entry name" value="RNA_pol_Rpb1_6"/>
</dbReference>
<dbReference type="Gene3D" id="6.10.250.2940">
    <property type="match status" value="1"/>
</dbReference>
<dbReference type="Gene3D" id="1.10.132.30">
    <property type="match status" value="1"/>
</dbReference>
<evidence type="ECO:0000256" key="3">
    <source>
        <dbReference type="ARBA" id="ARBA00022478"/>
    </source>
</evidence>
<dbReference type="Gene3D" id="3.30.1490.180">
    <property type="entry name" value="RNA polymerase ii"/>
    <property type="match status" value="1"/>
</dbReference>
<dbReference type="Pfam" id="PF04990">
    <property type="entry name" value="RNA_pol_Rpb1_7"/>
    <property type="match status" value="1"/>
</dbReference>
<dbReference type="Gene3D" id="6.20.50.80">
    <property type="match status" value="1"/>
</dbReference>
<dbReference type="CDD" id="cd02733">
    <property type="entry name" value="RNAP_II_RPB1_N"/>
    <property type="match status" value="1"/>
</dbReference>
<dbReference type="InterPro" id="IPR006592">
    <property type="entry name" value="RNA_pol_N"/>
</dbReference>
<dbReference type="InterPro" id="IPR007081">
    <property type="entry name" value="RNA_pol_Rpb1_5"/>
</dbReference>
<dbReference type="Gene3D" id="1.10.150.390">
    <property type="match status" value="1"/>
</dbReference>
<dbReference type="PANTHER" id="PTHR19376">
    <property type="entry name" value="DNA-DIRECTED RNA POLYMERASE"/>
    <property type="match status" value="1"/>
</dbReference>
<dbReference type="InterPro" id="IPR007083">
    <property type="entry name" value="RNA_pol_Rpb1_4"/>
</dbReference>
<dbReference type="InterPro" id="IPR007066">
    <property type="entry name" value="RNA_pol_Rpb1_3"/>
</dbReference>
<keyword evidence="4" id="KW-0808">Transferase</keyword>
<dbReference type="FunFam" id="2.40.40.20:FF:000019">
    <property type="entry name" value="DNA-directed RNA polymerase II subunit RPB1"/>
    <property type="match status" value="1"/>
</dbReference>
<dbReference type="GO" id="GO:0006351">
    <property type="term" value="P:DNA-templated transcription"/>
    <property type="evidence" value="ECO:0007669"/>
    <property type="project" value="InterPro"/>
</dbReference>
<reference evidence="8" key="1">
    <citation type="journal article" date="2020" name="Nature">
        <title>Giant virus diversity and host interactions through global metagenomics.</title>
        <authorList>
            <person name="Schulz F."/>
            <person name="Roux S."/>
            <person name="Paez-Espino D."/>
            <person name="Jungbluth S."/>
            <person name="Walsh D.A."/>
            <person name="Denef V.J."/>
            <person name="McMahon K.D."/>
            <person name="Konstantinidis K.T."/>
            <person name="Eloe-Fadrosh E.A."/>
            <person name="Kyrpides N.C."/>
            <person name="Woyke T."/>
        </authorList>
    </citation>
    <scope>NUCLEOTIDE SEQUENCE</scope>
    <source>
        <strain evidence="8">GVMAG-M-3300009422-16</strain>
    </source>
</reference>
<dbReference type="GO" id="GO:0003677">
    <property type="term" value="F:DNA binding"/>
    <property type="evidence" value="ECO:0007669"/>
    <property type="project" value="InterPro"/>
</dbReference>
<dbReference type="InterPro" id="IPR007080">
    <property type="entry name" value="RNA_pol_Rpb1_1"/>
</dbReference>
<dbReference type="InterPro" id="IPR042102">
    <property type="entry name" value="RNA_pol_Rpb1_3_sf"/>
</dbReference>
<dbReference type="Pfam" id="PF04998">
    <property type="entry name" value="RNA_pol_Rpb1_5"/>
    <property type="match status" value="1"/>
</dbReference>
<evidence type="ECO:0000256" key="1">
    <source>
        <dbReference type="ARBA" id="ARBA00006460"/>
    </source>
</evidence>
<evidence type="ECO:0000256" key="2">
    <source>
        <dbReference type="ARBA" id="ARBA00012418"/>
    </source>
</evidence>
<feature type="domain" description="RNA polymerase N-terminal" evidence="7">
    <location>
        <begin position="224"/>
        <end position="531"/>
    </location>
</feature>
<dbReference type="EMBL" id="MN739058">
    <property type="protein sequence ID" value="QHS86553.1"/>
    <property type="molecule type" value="Genomic_DNA"/>
</dbReference>
<evidence type="ECO:0000313" key="8">
    <source>
        <dbReference type="EMBL" id="QHS86553.1"/>
    </source>
</evidence>
<keyword evidence="3" id="KW-0240">DNA-directed RNA polymerase</keyword>
<dbReference type="InterPro" id="IPR038120">
    <property type="entry name" value="Rpb1_funnel_sf"/>
</dbReference>
<dbReference type="Gene3D" id="1.10.274.100">
    <property type="entry name" value="RNA polymerase Rpb1, domain 3"/>
    <property type="match status" value="1"/>
</dbReference>
<dbReference type="InterPro" id="IPR045867">
    <property type="entry name" value="DNA-dir_RpoC_beta_prime"/>
</dbReference>
<dbReference type="Pfam" id="PF04983">
    <property type="entry name" value="RNA_pol_Rpb1_3"/>
    <property type="match status" value="1"/>
</dbReference>
<dbReference type="SUPFAM" id="SSF64484">
    <property type="entry name" value="beta and beta-prime subunits of DNA dependent RNA-polymerase"/>
    <property type="match status" value="1"/>
</dbReference>
<dbReference type="Gene3D" id="2.40.40.20">
    <property type="match status" value="1"/>
</dbReference>
<comment type="similarity">
    <text evidence="1">Belongs to the RNA polymerase beta' chain family.</text>
</comment>
<evidence type="ECO:0000256" key="5">
    <source>
        <dbReference type="ARBA" id="ARBA00022695"/>
    </source>
</evidence>
<dbReference type="GO" id="GO:0005665">
    <property type="term" value="C:RNA polymerase II, core complex"/>
    <property type="evidence" value="ECO:0007669"/>
    <property type="project" value="TreeGrafter"/>
</dbReference>
<dbReference type="Pfam" id="PF04997">
    <property type="entry name" value="RNA_pol_Rpb1_1"/>
    <property type="match status" value="1"/>
</dbReference>
<dbReference type="Pfam" id="PF00623">
    <property type="entry name" value="RNA_pol_Rpb1_2"/>
    <property type="match status" value="1"/>
</dbReference>
<keyword evidence="6" id="KW-0804">Transcription</keyword>
<evidence type="ECO:0000259" key="7">
    <source>
        <dbReference type="SMART" id="SM00663"/>
    </source>
</evidence>
<evidence type="ECO:0000256" key="4">
    <source>
        <dbReference type="ARBA" id="ARBA00022679"/>
    </source>
</evidence>
<dbReference type="EC" id="2.7.7.6" evidence="2"/>
<dbReference type="NCBIfam" id="NF006336">
    <property type="entry name" value="PRK08566.1"/>
    <property type="match status" value="1"/>
</dbReference>
<sequence>MSMFQELAYNEDIEKVASVQFSVMSPEEIRRRSVAEIHTNETYDGDIPKVGGVFDPRMGVLDHGKLCPTDELNNRHCPGYFGHLELAMPVFHIHFQKWITKILQITCPKCSKLYMDSSRDEIKKLMNIKNKEKRFIAIHKLCMVSKKRRCGEKCENGCGAVYPNTIKKDPNSIAKLCAIWKQKGGKKNDLILLLNAGDVYKIFKRMTDEDINAIGFDNQFSHPSWLICSVLPIAPPYVRPSVRSDNNTRMEDDLTHKYCDIIKTNKTLKNKIEKNEETESSKKAIDEWYQLLQYHIATLVNNHLPGIPPAQQRSGRPLKAIYDRLKSKEGRVRGNLMGKRVDFSARSVITPDPRLNIDQLGVPINICKNLTFPEKVNKYNIARLEKCVLNGYYTHPGAKSIKRISDGKIISLSVIDSSKIQLEYGDIVNRHLRYDDIVLFNRQPSLHKMSMMQHRVVPLPYKTFRLNVSVTTPYNADFDGDEMNMHVPQSEETRVELRELASVPSQIISPASNKPIISLVQDTCVGSYLFTSETTLLTKEEVYDVLSDLESWDGTLPKPRLKKGVLEKDIDLKYKNFAKHIYLIDGVIKADLWDGQSLISLLMPKINFEKNNKQYSNKPIPNNKIVIKGGKVRQGGVFDKNILGSSSQGLIHTIFKDHGKDRTLKFLNDMENLITNFVLKSGFSVGIGDLLPDEASKKRMKEIVTKKKLQVIELIEQTHKGILDIKGGNNLSEVFEQRVLGILNRVTTDTGTIALKNLSHDNRMLQLIKSGSKGSEINMGQMIACVGQQAVDGKRVPLGFTDRALPHFTKYDDGAAARGFVENSFMNGLSPTEFFFHAMGGREGLIDTAVKTSETGYIQRKLIKGLEDARVMADLTVRDANGNIIQFLYGDDGFNSEKIEKQSLYTIGKSNQELISEFALTFYDLEKHITSELKKKLAKDKTFNKKMENYTTDIINDRNYYFNTLFKGSLENIVYYPINVRRLINNVKDDFTKLPKSDLDPLYIISEIESLKFLKTSSVLSLNSVNLLIVLCRIYLSPKKLCIDYKLPKIAFDYIITTIKSKFYDSLIESGELAGTIAAQSIGEPSTQMTLNTFHFAGVASKSSVNQGVPRFKELLSITQNLKGPMNTIVLQEPYCYNKEFTRKTMNELSLTYIKEIIVSTEIYFDKLGKDGTRSVEPFEQSILNMSNPFDFGEQLELTPWVLKLEFNKIKMLEKNIKMIDIYIKICKKFNKDRQDIKCYYTDDNAINLIMRIQPVLLSDDTSECNQDDMICILKTLEKTILNDIILVGVPKITGATMHSNENYMTFNEEKGSFDKKKRWSIYTEGNNLLDILTHPHINTEETTSNNIHEIYDLFGIEAARNALYNEISEVFENAGSYINSRHKALLVDTMTNKGYLMSMDRHGINKSDRGTLAKCSFEETPDILARAAIFGECDKMNSVSSNIMLGQEVSIGTGSVDVLFDEEKYMELSKELVVDYMSDDESDDEENIEKQEFVQQYCKELF</sequence>
<organism evidence="8">
    <name type="scientific">viral metagenome</name>
    <dbReference type="NCBI Taxonomy" id="1070528"/>
    <lineage>
        <taxon>unclassified sequences</taxon>
        <taxon>metagenomes</taxon>
        <taxon>organismal metagenomes</taxon>
    </lineage>
</organism>
<protein>
    <recommendedName>
        <fullName evidence="2">DNA-directed RNA polymerase</fullName>
        <ecNumber evidence="2">2.7.7.6</ecNumber>
    </recommendedName>
</protein>
<dbReference type="Gene3D" id="4.10.860.120">
    <property type="entry name" value="RNA polymerase II, clamp domain"/>
    <property type="match status" value="1"/>
</dbReference>
<proteinExistence type="inferred from homology"/>
<dbReference type="Pfam" id="PF04992">
    <property type="entry name" value="RNA_pol_Rpb1_6"/>
    <property type="match status" value="1"/>
</dbReference>
<dbReference type="InterPro" id="IPR000722">
    <property type="entry name" value="RNA_pol_asu"/>
</dbReference>
<keyword evidence="5" id="KW-0548">Nucleotidyltransferase</keyword>
<dbReference type="InterPro" id="IPR007073">
    <property type="entry name" value="RNA_pol_Rpb1_7"/>
</dbReference>